<proteinExistence type="predicted"/>
<dbReference type="AlphaFoldDB" id="A0A8X6TCU5"/>
<organism evidence="1 2">
    <name type="scientific">Nephila pilipes</name>
    <name type="common">Giant wood spider</name>
    <name type="synonym">Nephila maculata</name>
    <dbReference type="NCBI Taxonomy" id="299642"/>
    <lineage>
        <taxon>Eukaryota</taxon>
        <taxon>Metazoa</taxon>
        <taxon>Ecdysozoa</taxon>
        <taxon>Arthropoda</taxon>
        <taxon>Chelicerata</taxon>
        <taxon>Arachnida</taxon>
        <taxon>Araneae</taxon>
        <taxon>Araneomorphae</taxon>
        <taxon>Entelegynae</taxon>
        <taxon>Araneoidea</taxon>
        <taxon>Nephilidae</taxon>
        <taxon>Nephila</taxon>
    </lineage>
</organism>
<dbReference type="EMBL" id="BMAW01054425">
    <property type="protein sequence ID" value="GFS96293.1"/>
    <property type="molecule type" value="Genomic_DNA"/>
</dbReference>
<keyword evidence="2" id="KW-1185">Reference proteome</keyword>
<evidence type="ECO:0000313" key="2">
    <source>
        <dbReference type="Proteomes" id="UP000887013"/>
    </source>
</evidence>
<gene>
    <name evidence="1" type="ORF">NPIL_247971</name>
</gene>
<name>A0A8X6TCU5_NEPPI</name>
<dbReference type="Proteomes" id="UP000887013">
    <property type="component" value="Unassembled WGS sequence"/>
</dbReference>
<reference evidence="1" key="1">
    <citation type="submission" date="2020-08" db="EMBL/GenBank/DDBJ databases">
        <title>Multicomponent nature underlies the extraordinary mechanical properties of spider dragline silk.</title>
        <authorList>
            <person name="Kono N."/>
            <person name="Nakamura H."/>
            <person name="Mori M."/>
            <person name="Yoshida Y."/>
            <person name="Ohtoshi R."/>
            <person name="Malay A.D."/>
            <person name="Moran D.A.P."/>
            <person name="Tomita M."/>
            <person name="Numata K."/>
            <person name="Arakawa K."/>
        </authorList>
    </citation>
    <scope>NUCLEOTIDE SEQUENCE</scope>
</reference>
<protein>
    <submittedName>
        <fullName evidence="1">Uncharacterized protein</fullName>
    </submittedName>
</protein>
<accession>A0A8X6TCU5</accession>
<sequence>MLGKNLPLPFYPHLKTKKVRKNKRNLVPSTLVEKRIRKKSKCVIISDNLDNDSESMLSFPSSSKRESEREIGVSKVTLPQAFVLSKDIHESGLEDEEGFTVVHRMKRVSIIFIDDNLNTPELSKELSEVSLV</sequence>
<comment type="caution">
    <text evidence="1">The sequence shown here is derived from an EMBL/GenBank/DDBJ whole genome shotgun (WGS) entry which is preliminary data.</text>
</comment>
<evidence type="ECO:0000313" key="1">
    <source>
        <dbReference type="EMBL" id="GFS96293.1"/>
    </source>
</evidence>